<comment type="similarity">
    <text evidence="1 9 11">Belongs to the peptidase A8 family.</text>
</comment>
<dbReference type="Proteomes" id="UP001139450">
    <property type="component" value="Unassembled WGS sequence"/>
</dbReference>
<keyword evidence="3 9" id="KW-0645">Protease</keyword>
<dbReference type="Pfam" id="PF01252">
    <property type="entry name" value="Peptidase_A8"/>
    <property type="match status" value="1"/>
</dbReference>
<evidence type="ECO:0000256" key="8">
    <source>
        <dbReference type="ARBA" id="ARBA00023136"/>
    </source>
</evidence>
<keyword evidence="5 9" id="KW-0064">Aspartyl protease</keyword>
<comment type="pathway">
    <text evidence="9">Protein modification; lipoprotein biosynthesis (signal peptide cleavage).</text>
</comment>
<dbReference type="EC" id="3.4.23.36" evidence="9"/>
<feature type="transmembrane region" description="Helical" evidence="9">
    <location>
        <begin position="97"/>
        <end position="118"/>
    </location>
</feature>
<sequence length="172" mass="19135">MRKNKGLRLILILAIIAVNIGCDQLSKKIVREKLYPQVQLRYWGDHLMITRVENTGAFLSAGDNIGGYARVLFLAVLPMAALIGAMVHVVKNYRMDWLRLTAICCILGGGFGNIYDRIANGSVTDFLYLEFGIFKTGIFNLADVSITTGVILLLIVLNKPYFMKNSESNMEG</sequence>
<dbReference type="AlphaFoldDB" id="A0A9X1X664"/>
<dbReference type="PRINTS" id="PR00781">
    <property type="entry name" value="LIPOSIGPTASE"/>
</dbReference>
<feature type="active site" evidence="9">
    <location>
        <position position="125"/>
    </location>
</feature>
<dbReference type="InterPro" id="IPR001872">
    <property type="entry name" value="Peptidase_A8"/>
</dbReference>
<accession>A0A9X1X664</accession>
<comment type="subcellular location">
    <subcellularLocation>
        <location evidence="9">Cell membrane</location>
        <topology evidence="9">Multi-pass membrane protein</topology>
    </subcellularLocation>
</comment>
<name>A0A9X1X664_9SPHI</name>
<evidence type="ECO:0000256" key="6">
    <source>
        <dbReference type="ARBA" id="ARBA00022801"/>
    </source>
</evidence>
<dbReference type="HAMAP" id="MF_00161">
    <property type="entry name" value="LspA"/>
    <property type="match status" value="1"/>
</dbReference>
<feature type="transmembrane region" description="Helical" evidence="9">
    <location>
        <begin position="68"/>
        <end position="90"/>
    </location>
</feature>
<evidence type="ECO:0000256" key="4">
    <source>
        <dbReference type="ARBA" id="ARBA00022692"/>
    </source>
</evidence>
<dbReference type="PANTHER" id="PTHR33695">
    <property type="entry name" value="LIPOPROTEIN SIGNAL PEPTIDASE"/>
    <property type="match status" value="1"/>
</dbReference>
<dbReference type="GO" id="GO:0004190">
    <property type="term" value="F:aspartic-type endopeptidase activity"/>
    <property type="evidence" value="ECO:0007669"/>
    <property type="project" value="UniProtKB-UniRule"/>
</dbReference>
<evidence type="ECO:0000256" key="10">
    <source>
        <dbReference type="RuleBase" id="RU000594"/>
    </source>
</evidence>
<dbReference type="PROSITE" id="PS00855">
    <property type="entry name" value="SPASE_II"/>
    <property type="match status" value="1"/>
</dbReference>
<protein>
    <recommendedName>
        <fullName evidence="9">Lipoprotein signal peptidase</fullName>
        <ecNumber evidence="9">3.4.23.36</ecNumber>
    </recommendedName>
    <alternativeName>
        <fullName evidence="9">Prolipoprotein signal peptidase</fullName>
    </alternativeName>
    <alternativeName>
        <fullName evidence="9">Signal peptidase II</fullName>
        <shortName evidence="9">SPase II</shortName>
    </alternativeName>
</protein>
<dbReference type="GO" id="GO:0006508">
    <property type="term" value="P:proteolysis"/>
    <property type="evidence" value="ECO:0007669"/>
    <property type="project" value="UniProtKB-KW"/>
</dbReference>
<gene>
    <name evidence="9 12" type="primary">lspA</name>
    <name evidence="12" type="ORF">MUY27_14120</name>
</gene>
<keyword evidence="2 9" id="KW-1003">Cell membrane</keyword>
<feature type="transmembrane region" description="Helical" evidence="9">
    <location>
        <begin position="138"/>
        <end position="157"/>
    </location>
</feature>
<evidence type="ECO:0000313" key="13">
    <source>
        <dbReference type="Proteomes" id="UP001139450"/>
    </source>
</evidence>
<reference evidence="12" key="1">
    <citation type="submission" date="2022-04" db="EMBL/GenBank/DDBJ databases">
        <title>Mucilaginibacter sp. RS28 isolated from freshwater.</title>
        <authorList>
            <person name="Ko S.-R."/>
        </authorList>
    </citation>
    <scope>NUCLEOTIDE SEQUENCE</scope>
    <source>
        <strain evidence="12">RS28</strain>
    </source>
</reference>
<evidence type="ECO:0000256" key="5">
    <source>
        <dbReference type="ARBA" id="ARBA00022750"/>
    </source>
</evidence>
<organism evidence="12 13">
    <name type="scientific">Mucilaginibacter straminoryzae</name>
    <dbReference type="NCBI Taxonomy" id="2932774"/>
    <lineage>
        <taxon>Bacteria</taxon>
        <taxon>Pseudomonadati</taxon>
        <taxon>Bacteroidota</taxon>
        <taxon>Sphingobacteriia</taxon>
        <taxon>Sphingobacteriales</taxon>
        <taxon>Sphingobacteriaceae</taxon>
        <taxon>Mucilaginibacter</taxon>
    </lineage>
</organism>
<keyword evidence="4 9" id="KW-0812">Transmembrane</keyword>
<evidence type="ECO:0000313" key="12">
    <source>
        <dbReference type="EMBL" id="MCJ8210850.1"/>
    </source>
</evidence>
<dbReference type="EMBL" id="JALJEJ010000006">
    <property type="protein sequence ID" value="MCJ8210850.1"/>
    <property type="molecule type" value="Genomic_DNA"/>
</dbReference>
<dbReference type="PANTHER" id="PTHR33695:SF1">
    <property type="entry name" value="LIPOPROTEIN SIGNAL PEPTIDASE"/>
    <property type="match status" value="1"/>
</dbReference>
<evidence type="ECO:0000256" key="9">
    <source>
        <dbReference type="HAMAP-Rule" id="MF_00161"/>
    </source>
</evidence>
<evidence type="ECO:0000256" key="3">
    <source>
        <dbReference type="ARBA" id="ARBA00022670"/>
    </source>
</evidence>
<keyword evidence="6 9" id="KW-0378">Hydrolase</keyword>
<keyword evidence="8 9" id="KW-0472">Membrane</keyword>
<proteinExistence type="inferred from homology"/>
<comment type="caution">
    <text evidence="9">Lacks conserved residue(s) required for the propagation of feature annotation.</text>
</comment>
<evidence type="ECO:0000256" key="11">
    <source>
        <dbReference type="RuleBase" id="RU004181"/>
    </source>
</evidence>
<comment type="function">
    <text evidence="9 10">This protein specifically catalyzes the removal of signal peptides from prolipoproteins.</text>
</comment>
<feature type="active site" evidence="9">
    <location>
        <position position="143"/>
    </location>
</feature>
<dbReference type="GO" id="GO:0005886">
    <property type="term" value="C:plasma membrane"/>
    <property type="evidence" value="ECO:0007669"/>
    <property type="project" value="UniProtKB-SubCell"/>
</dbReference>
<evidence type="ECO:0000256" key="7">
    <source>
        <dbReference type="ARBA" id="ARBA00022989"/>
    </source>
</evidence>
<dbReference type="NCBIfam" id="TIGR00077">
    <property type="entry name" value="lspA"/>
    <property type="match status" value="1"/>
</dbReference>
<dbReference type="RefSeq" id="WP_245130824.1">
    <property type="nucleotide sequence ID" value="NZ_JALJEJ010000006.1"/>
</dbReference>
<comment type="catalytic activity">
    <reaction evidence="9 10">
        <text>Release of signal peptides from bacterial membrane prolipoproteins. Hydrolyzes -Xaa-Yaa-Zaa-|-(S,diacylglyceryl)Cys-, in which Xaa is hydrophobic (preferably Leu), and Yaa (Ala or Ser) and Zaa (Gly or Ala) have small, neutral side chains.</text>
        <dbReference type="EC" id="3.4.23.36"/>
    </reaction>
</comment>
<keyword evidence="7 9" id="KW-1133">Transmembrane helix</keyword>
<evidence type="ECO:0000256" key="1">
    <source>
        <dbReference type="ARBA" id="ARBA00006139"/>
    </source>
</evidence>
<keyword evidence="13" id="KW-1185">Reference proteome</keyword>
<evidence type="ECO:0000256" key="2">
    <source>
        <dbReference type="ARBA" id="ARBA00022475"/>
    </source>
</evidence>
<comment type="caution">
    <text evidence="12">The sequence shown here is derived from an EMBL/GenBank/DDBJ whole genome shotgun (WGS) entry which is preliminary data.</text>
</comment>